<comment type="caution">
    <text evidence="4">The sequence shown here is derived from an EMBL/GenBank/DDBJ whole genome shotgun (WGS) entry which is preliminary data.</text>
</comment>
<dbReference type="GO" id="GO:0006508">
    <property type="term" value="P:proteolysis"/>
    <property type="evidence" value="ECO:0007669"/>
    <property type="project" value="UniProtKB-KW"/>
</dbReference>
<feature type="domain" description="PDZ" evidence="3">
    <location>
        <begin position="210"/>
        <end position="293"/>
    </location>
</feature>
<dbReference type="GO" id="GO:0004252">
    <property type="term" value="F:serine-type endopeptidase activity"/>
    <property type="evidence" value="ECO:0007669"/>
    <property type="project" value="InterPro"/>
</dbReference>
<keyword evidence="1" id="KW-0645">Protease</keyword>
<evidence type="ECO:0000259" key="3">
    <source>
        <dbReference type="SMART" id="SM00228"/>
    </source>
</evidence>
<dbReference type="PANTHER" id="PTHR43343">
    <property type="entry name" value="PEPTIDASE S12"/>
    <property type="match status" value="1"/>
</dbReference>
<dbReference type="Pfam" id="PF13180">
    <property type="entry name" value="PDZ_2"/>
    <property type="match status" value="1"/>
</dbReference>
<keyword evidence="5" id="KW-1185">Reference proteome</keyword>
<evidence type="ECO:0000256" key="2">
    <source>
        <dbReference type="ARBA" id="ARBA00022801"/>
    </source>
</evidence>
<evidence type="ECO:0000313" key="4">
    <source>
        <dbReference type="EMBL" id="GER91336.1"/>
    </source>
</evidence>
<reference evidence="4 5" key="1">
    <citation type="submission" date="2019-10" db="EMBL/GenBank/DDBJ databases">
        <title>Dictyobacter vulcani sp. nov., within the class Ktedonobacteria, isolated from soil of volcanic Mt. Zao.</title>
        <authorList>
            <person name="Zheng Y."/>
            <person name="Wang C.M."/>
            <person name="Sakai Y."/>
            <person name="Abe K."/>
            <person name="Yokota A."/>
            <person name="Yabe S."/>
        </authorList>
    </citation>
    <scope>NUCLEOTIDE SEQUENCE [LARGE SCALE GENOMIC DNA]</scope>
    <source>
        <strain evidence="4 5">W12</strain>
    </source>
</reference>
<dbReference type="RefSeq" id="WP_162005646.1">
    <property type="nucleotide sequence ID" value="NZ_BKZW01000003.1"/>
</dbReference>
<dbReference type="EMBL" id="BKZW01000003">
    <property type="protein sequence ID" value="GER91336.1"/>
    <property type="molecule type" value="Genomic_DNA"/>
</dbReference>
<dbReference type="InterPro" id="IPR009003">
    <property type="entry name" value="Peptidase_S1_PA"/>
</dbReference>
<proteinExistence type="predicted"/>
<dbReference type="SUPFAM" id="SSF50156">
    <property type="entry name" value="PDZ domain-like"/>
    <property type="match status" value="1"/>
</dbReference>
<gene>
    <name evidence="4" type="ORF">KDW_54980</name>
</gene>
<dbReference type="PANTHER" id="PTHR43343:SF3">
    <property type="entry name" value="PROTEASE DO-LIKE 8, CHLOROPLASTIC"/>
    <property type="match status" value="1"/>
</dbReference>
<name>A0A5J4L1I1_9CHLR</name>
<dbReference type="InterPro" id="IPR036034">
    <property type="entry name" value="PDZ_sf"/>
</dbReference>
<accession>A0A5J4L1I1</accession>
<sequence length="309" mass="33043">MTQSTTPSTQSSYPLPDVFSSALTEMFNQARPAIVQVRNEQRGGGTGIVWRPDGQIITNNHVVPKDGAGIQVHFVDGRTLPAQVLHRQPEFDLALLKVDADELPFLQAGNSAKLRVGEWVFAIGHPWGQRWTVTAGIMSSMSTRQIDEDISIPYIKSDVLLAPGNSGGPLLNADGHVVGVNAMIFGGDLSVSIPSNVVSEWLTSLPEARGILGVGLQRTDLPQSIQSQLPARREQGQLVVSVVERVAAQQEIFLGDLLLDIEGLPIDSAATLRQQLANKVPGDSISLNIVRGGILKTITATVLPISSAS</sequence>
<dbReference type="InterPro" id="IPR051201">
    <property type="entry name" value="Chloro_Bact_Ser_Proteases"/>
</dbReference>
<protein>
    <recommendedName>
        <fullName evidence="3">PDZ domain-containing protein</fullName>
    </recommendedName>
</protein>
<dbReference type="Gene3D" id="2.40.10.120">
    <property type="match status" value="1"/>
</dbReference>
<dbReference type="Gene3D" id="2.30.42.10">
    <property type="match status" value="1"/>
</dbReference>
<dbReference type="InterPro" id="IPR001478">
    <property type="entry name" value="PDZ"/>
</dbReference>
<evidence type="ECO:0000313" key="5">
    <source>
        <dbReference type="Proteomes" id="UP000326912"/>
    </source>
</evidence>
<keyword evidence="2" id="KW-0378">Hydrolase</keyword>
<evidence type="ECO:0000256" key="1">
    <source>
        <dbReference type="ARBA" id="ARBA00022670"/>
    </source>
</evidence>
<dbReference type="SUPFAM" id="SSF50494">
    <property type="entry name" value="Trypsin-like serine proteases"/>
    <property type="match status" value="1"/>
</dbReference>
<organism evidence="4 5">
    <name type="scientific">Dictyobacter vulcani</name>
    <dbReference type="NCBI Taxonomy" id="2607529"/>
    <lineage>
        <taxon>Bacteria</taxon>
        <taxon>Bacillati</taxon>
        <taxon>Chloroflexota</taxon>
        <taxon>Ktedonobacteria</taxon>
        <taxon>Ktedonobacterales</taxon>
        <taxon>Dictyobacteraceae</taxon>
        <taxon>Dictyobacter</taxon>
    </lineage>
</organism>
<dbReference type="AlphaFoldDB" id="A0A5J4L1I1"/>
<dbReference type="Proteomes" id="UP000326912">
    <property type="component" value="Unassembled WGS sequence"/>
</dbReference>
<dbReference type="Pfam" id="PF13365">
    <property type="entry name" value="Trypsin_2"/>
    <property type="match status" value="1"/>
</dbReference>
<dbReference type="SMART" id="SM00228">
    <property type="entry name" value="PDZ"/>
    <property type="match status" value="1"/>
</dbReference>
<dbReference type="PRINTS" id="PR00834">
    <property type="entry name" value="PROTEASES2C"/>
</dbReference>
<dbReference type="InterPro" id="IPR001940">
    <property type="entry name" value="Peptidase_S1C"/>
</dbReference>